<evidence type="ECO:0000256" key="8">
    <source>
        <dbReference type="ARBA" id="ARBA00042485"/>
    </source>
</evidence>
<evidence type="ECO:0000256" key="9">
    <source>
        <dbReference type="SAM" id="MobiDB-lite"/>
    </source>
</evidence>
<dbReference type="GO" id="GO:0016192">
    <property type="term" value="P:vesicle-mediated transport"/>
    <property type="evidence" value="ECO:0007669"/>
    <property type="project" value="UniProtKB-KW"/>
</dbReference>
<dbReference type="GO" id="GO:0031201">
    <property type="term" value="C:SNARE complex"/>
    <property type="evidence" value="ECO:0007669"/>
    <property type="project" value="TreeGrafter"/>
</dbReference>
<dbReference type="GO" id="GO:0006886">
    <property type="term" value="P:intracellular protein transport"/>
    <property type="evidence" value="ECO:0007669"/>
    <property type="project" value="InterPro"/>
</dbReference>
<dbReference type="PANTHER" id="PTHR13768">
    <property type="entry name" value="SOLUBLE NSF ATTACHMENT PROTEIN SNAP"/>
    <property type="match status" value="1"/>
</dbReference>
<dbReference type="EMBL" id="GG663735">
    <property type="protein sequence ID" value="EEH61022.1"/>
    <property type="molecule type" value="Genomic_DNA"/>
</dbReference>
<dbReference type="SUPFAM" id="SSF48452">
    <property type="entry name" value="TPR-like"/>
    <property type="match status" value="1"/>
</dbReference>
<organism evidence="11">
    <name type="scientific">Micromonas pusilla (strain CCMP1545)</name>
    <name type="common">Picoplanktonic green alga</name>
    <dbReference type="NCBI Taxonomy" id="564608"/>
    <lineage>
        <taxon>Eukaryota</taxon>
        <taxon>Viridiplantae</taxon>
        <taxon>Chlorophyta</taxon>
        <taxon>Mamiellophyceae</taxon>
        <taxon>Mamiellales</taxon>
        <taxon>Mamiellaceae</taxon>
        <taxon>Micromonas</taxon>
    </lineage>
</organism>
<dbReference type="InterPro" id="IPR000744">
    <property type="entry name" value="NSF_attach"/>
</dbReference>
<evidence type="ECO:0000256" key="5">
    <source>
        <dbReference type="ARBA" id="ARBA00022927"/>
    </source>
</evidence>
<comment type="subcellular location">
    <subcellularLocation>
        <location evidence="1">Membrane</location>
        <topology evidence="1">Peripheral membrane protein</topology>
    </subcellularLocation>
</comment>
<dbReference type="AlphaFoldDB" id="C1MJ44"/>
<feature type="compositionally biased region" description="Acidic residues" evidence="9">
    <location>
        <begin position="303"/>
        <end position="318"/>
    </location>
</feature>
<dbReference type="KEGG" id="mpp:MICPUCDRAFT_50803"/>
<feature type="region of interest" description="Disordered" evidence="9">
    <location>
        <begin position="292"/>
        <end position="318"/>
    </location>
</feature>
<dbReference type="GeneID" id="9680292"/>
<dbReference type="OMA" id="RSWFHAA"/>
<dbReference type="Gene3D" id="1.25.40.10">
    <property type="entry name" value="Tetratricopeptide repeat domain"/>
    <property type="match status" value="1"/>
</dbReference>
<evidence type="ECO:0000313" key="10">
    <source>
        <dbReference type="EMBL" id="EEH61022.1"/>
    </source>
</evidence>
<evidence type="ECO:0000256" key="3">
    <source>
        <dbReference type="ARBA" id="ARBA00022448"/>
    </source>
</evidence>
<dbReference type="PANTHER" id="PTHR13768:SF2">
    <property type="entry name" value="GAMMA-SOLUBLE NSF ATTACHMENT PROTEIN"/>
    <property type="match status" value="1"/>
</dbReference>
<keyword evidence="5" id="KW-0653">Protein transport</keyword>
<dbReference type="InterPro" id="IPR011990">
    <property type="entry name" value="TPR-like_helical_dom_sf"/>
</dbReference>
<dbReference type="GO" id="GO:0005483">
    <property type="term" value="F:soluble NSF attachment protein activity"/>
    <property type="evidence" value="ECO:0007669"/>
    <property type="project" value="TreeGrafter"/>
</dbReference>
<dbReference type="Pfam" id="PF14938">
    <property type="entry name" value="SNAP"/>
    <property type="match status" value="1"/>
</dbReference>
<dbReference type="STRING" id="564608.C1MJ44"/>
<dbReference type="RefSeq" id="XP_003055770.1">
    <property type="nucleotide sequence ID" value="XM_003055724.1"/>
</dbReference>
<dbReference type="eggNOG" id="KOG1585">
    <property type="taxonomic scope" value="Eukaryota"/>
</dbReference>
<proteinExistence type="inferred from homology"/>
<dbReference type="GO" id="GO:0019905">
    <property type="term" value="F:syntaxin binding"/>
    <property type="evidence" value="ECO:0007669"/>
    <property type="project" value="TreeGrafter"/>
</dbReference>
<protein>
    <recommendedName>
        <fullName evidence="7">Gamma-soluble NSF attachment protein</fullName>
    </recommendedName>
    <alternativeName>
        <fullName evidence="8">N-ethylmaleimide-sensitive factor attachment protein gamma</fullName>
    </alternativeName>
</protein>
<keyword evidence="11" id="KW-1185">Reference proteome</keyword>
<gene>
    <name evidence="10" type="ORF">MICPUCDRAFT_50803</name>
</gene>
<sequence length="318" mass="34337">MDPDALMRRGDKKMTVSFTRWKPDLDEAVRCYEEAGVKYKATRRKKQAIVAFEKCAEASERQGSEWHAGKHLEQCAMLAKDAGTPAEVAAFAERACAAYCTAGRAQRGAECLGKCAKLIEDADGDVACGLLLRACEMLTDDDKHVYAQDLFRTAGSIKMRQEKFQEASDVMLRFGACCDVTDSAPSLCKAYLSAIIALLYAGDGVGAQATYADVSGVPNFQGSEEQRTCYGLIDAFRDADVAQIQRVVERSSTAAFLEPPFARAAKKLPRPGVDLKALSVKMGGGGGVLAQGEGFMGDRVPENVDDIDIGEEDDDDLT</sequence>
<accession>C1MJ44</accession>
<keyword evidence="3" id="KW-0813">Transport</keyword>
<evidence type="ECO:0000256" key="4">
    <source>
        <dbReference type="ARBA" id="ARBA00022892"/>
    </source>
</evidence>
<reference evidence="10" key="1">
    <citation type="journal article" date="2009" name="Science">
        <title>Green evolution and dynamic adaptations revealed by genomes of the marine picoeukaryotes Micromonas.</title>
        <authorList>
            <person name="Worden A.Z."/>
            <person name="Lee J.H."/>
            <person name="Mock T."/>
            <person name="Rouze P."/>
            <person name="Simmons M.P."/>
            <person name="Aerts A.L."/>
            <person name="Allen A.E."/>
            <person name="Cuvelier M.L."/>
            <person name="Derelle E."/>
            <person name="Everett M.V."/>
            <person name="Foulon E."/>
            <person name="Grimwood J."/>
            <person name="Gundlach H."/>
            <person name="Henrissat B."/>
            <person name="Napoli C."/>
            <person name="McDonald S.M."/>
            <person name="Parker M.S."/>
            <person name="Rombauts S."/>
            <person name="Salamov A."/>
            <person name="Von Dassow P."/>
            <person name="Badger J.H."/>
            <person name="Coutinho P.M."/>
            <person name="Demir E."/>
            <person name="Dubchak I."/>
            <person name="Gentemann C."/>
            <person name="Eikrem W."/>
            <person name="Gready J.E."/>
            <person name="John U."/>
            <person name="Lanier W."/>
            <person name="Lindquist E.A."/>
            <person name="Lucas S."/>
            <person name="Mayer K.F."/>
            <person name="Moreau H."/>
            <person name="Not F."/>
            <person name="Otillar R."/>
            <person name="Panaud O."/>
            <person name="Pangilinan J."/>
            <person name="Paulsen I."/>
            <person name="Piegu B."/>
            <person name="Poliakov A."/>
            <person name="Robbens S."/>
            <person name="Schmutz J."/>
            <person name="Toulza E."/>
            <person name="Wyss T."/>
            <person name="Zelensky A."/>
            <person name="Zhou K."/>
            <person name="Armbrust E.V."/>
            <person name="Bhattacharya D."/>
            <person name="Goodenough U.W."/>
            <person name="Van de Peer Y."/>
            <person name="Grigoriev I.V."/>
        </authorList>
    </citation>
    <scope>NUCLEOTIDE SEQUENCE [LARGE SCALE GENOMIC DNA]</scope>
    <source>
        <strain evidence="10">CCMP1545</strain>
    </source>
</reference>
<name>C1MJ44_MICPC</name>
<keyword evidence="6" id="KW-0472">Membrane</keyword>
<comment type="similarity">
    <text evidence="2">Belongs to the SNAP family.</text>
</comment>
<keyword evidence="4" id="KW-0931">ER-Golgi transport</keyword>
<evidence type="ECO:0000256" key="2">
    <source>
        <dbReference type="ARBA" id="ARBA00010050"/>
    </source>
</evidence>
<evidence type="ECO:0000256" key="7">
    <source>
        <dbReference type="ARBA" id="ARBA00040047"/>
    </source>
</evidence>
<evidence type="ECO:0000256" key="6">
    <source>
        <dbReference type="ARBA" id="ARBA00023136"/>
    </source>
</evidence>
<evidence type="ECO:0000313" key="11">
    <source>
        <dbReference type="Proteomes" id="UP000001876"/>
    </source>
</evidence>
<evidence type="ECO:0000256" key="1">
    <source>
        <dbReference type="ARBA" id="ARBA00004170"/>
    </source>
</evidence>
<dbReference type="GO" id="GO:0005774">
    <property type="term" value="C:vacuolar membrane"/>
    <property type="evidence" value="ECO:0007669"/>
    <property type="project" value="TreeGrafter"/>
</dbReference>
<dbReference type="Proteomes" id="UP000001876">
    <property type="component" value="Unassembled WGS sequence"/>
</dbReference>
<dbReference type="OrthoDB" id="9984275at2759"/>